<evidence type="ECO:0008006" key="2">
    <source>
        <dbReference type="Google" id="ProtNLM"/>
    </source>
</evidence>
<proteinExistence type="predicted"/>
<accession>A0A0F9JF98</accession>
<dbReference type="InterPro" id="IPR027565">
    <property type="entry name" value="Cupin_WbuC"/>
</dbReference>
<dbReference type="InterPro" id="IPR011051">
    <property type="entry name" value="RmlC_Cupin_sf"/>
</dbReference>
<comment type="caution">
    <text evidence="1">The sequence shown here is derived from an EMBL/GenBank/DDBJ whole genome shotgun (WGS) entry which is preliminary data.</text>
</comment>
<protein>
    <recommendedName>
        <fullName evidence="2">Mannose-6-phosphate isomerase type II C-terminal domain-containing protein</fullName>
    </recommendedName>
</protein>
<dbReference type="InterPro" id="IPR014710">
    <property type="entry name" value="RmlC-like_jellyroll"/>
</dbReference>
<sequence length="102" mass="11522">AFLPLKKDQTFKAHKHIEKEVKINGTSEAWVILRGRVKAILYDLDDSVLEEVELKQGDCSITICPVGAGHNYLCLEDNTLVIECKTGPYMGVEKDKEFIENK</sequence>
<evidence type="ECO:0000313" key="1">
    <source>
        <dbReference type="EMBL" id="KKM68499.1"/>
    </source>
</evidence>
<gene>
    <name evidence="1" type="ORF">LCGC14_1460210</name>
</gene>
<reference evidence="1" key="1">
    <citation type="journal article" date="2015" name="Nature">
        <title>Complex archaea that bridge the gap between prokaryotes and eukaryotes.</title>
        <authorList>
            <person name="Spang A."/>
            <person name="Saw J.H."/>
            <person name="Jorgensen S.L."/>
            <person name="Zaremba-Niedzwiedzka K."/>
            <person name="Martijn J."/>
            <person name="Lind A.E."/>
            <person name="van Eijk R."/>
            <person name="Schleper C."/>
            <person name="Guy L."/>
            <person name="Ettema T.J."/>
        </authorList>
    </citation>
    <scope>NUCLEOTIDE SEQUENCE</scope>
</reference>
<dbReference type="NCBIfam" id="TIGR04366">
    <property type="entry name" value="cupin_WbuC"/>
    <property type="match status" value="1"/>
</dbReference>
<dbReference type="Gene3D" id="2.60.120.10">
    <property type="entry name" value="Jelly Rolls"/>
    <property type="match status" value="1"/>
</dbReference>
<feature type="non-terminal residue" evidence="1">
    <location>
        <position position="1"/>
    </location>
</feature>
<dbReference type="SUPFAM" id="SSF51182">
    <property type="entry name" value="RmlC-like cupins"/>
    <property type="match status" value="1"/>
</dbReference>
<dbReference type="AlphaFoldDB" id="A0A0F9JF98"/>
<organism evidence="1">
    <name type="scientific">marine sediment metagenome</name>
    <dbReference type="NCBI Taxonomy" id="412755"/>
    <lineage>
        <taxon>unclassified sequences</taxon>
        <taxon>metagenomes</taxon>
        <taxon>ecological metagenomes</taxon>
    </lineage>
</organism>
<name>A0A0F9JF98_9ZZZZ</name>
<dbReference type="EMBL" id="LAZR01010156">
    <property type="protein sequence ID" value="KKM68499.1"/>
    <property type="molecule type" value="Genomic_DNA"/>
</dbReference>